<evidence type="ECO:0000313" key="1">
    <source>
        <dbReference type="EMBL" id="KAK9843881.1"/>
    </source>
</evidence>
<protein>
    <recommendedName>
        <fullName evidence="3">Ubiquitin-like protease family profile domain-containing protein</fullName>
    </recommendedName>
</protein>
<organism evidence="1 2">
    <name type="scientific">Apatococcus fuscideae</name>
    <dbReference type="NCBI Taxonomy" id="2026836"/>
    <lineage>
        <taxon>Eukaryota</taxon>
        <taxon>Viridiplantae</taxon>
        <taxon>Chlorophyta</taxon>
        <taxon>core chlorophytes</taxon>
        <taxon>Trebouxiophyceae</taxon>
        <taxon>Chlorellales</taxon>
        <taxon>Chlorellaceae</taxon>
        <taxon>Apatococcus</taxon>
    </lineage>
</organism>
<proteinExistence type="predicted"/>
<accession>A0AAW1SE59</accession>
<dbReference type="Proteomes" id="UP001485043">
    <property type="component" value="Unassembled WGS sequence"/>
</dbReference>
<evidence type="ECO:0000313" key="2">
    <source>
        <dbReference type="Proteomes" id="UP001485043"/>
    </source>
</evidence>
<keyword evidence="2" id="KW-1185">Reference proteome</keyword>
<reference evidence="1 2" key="1">
    <citation type="journal article" date="2024" name="Nat. Commun.">
        <title>Phylogenomics reveals the evolutionary origins of lichenization in chlorophyte algae.</title>
        <authorList>
            <person name="Puginier C."/>
            <person name="Libourel C."/>
            <person name="Otte J."/>
            <person name="Skaloud P."/>
            <person name="Haon M."/>
            <person name="Grisel S."/>
            <person name="Petersen M."/>
            <person name="Berrin J.G."/>
            <person name="Delaux P.M."/>
            <person name="Dal Grande F."/>
            <person name="Keller J."/>
        </authorList>
    </citation>
    <scope>NUCLEOTIDE SEQUENCE [LARGE SCALE GENOMIC DNA]</scope>
    <source>
        <strain evidence="1 2">SAG 2523</strain>
    </source>
</reference>
<name>A0AAW1SE59_9CHLO</name>
<sequence>MVTLECGRYGMQRLAELSRSVTFLPTVPRSQRPVDPSRRWLPLDSPFILPKCEFHHWSCVLVVPTKTRLLISHFDSCPGLHHTPEITIRLINFMKLLYIDQACQCTAFD</sequence>
<comment type="caution">
    <text evidence="1">The sequence shown here is derived from an EMBL/GenBank/DDBJ whole genome shotgun (WGS) entry which is preliminary data.</text>
</comment>
<dbReference type="AlphaFoldDB" id="A0AAW1SE59"/>
<dbReference type="EMBL" id="JALJOV010001666">
    <property type="protein sequence ID" value="KAK9843881.1"/>
    <property type="molecule type" value="Genomic_DNA"/>
</dbReference>
<gene>
    <name evidence="1" type="ORF">WJX84_001565</name>
</gene>
<evidence type="ECO:0008006" key="3">
    <source>
        <dbReference type="Google" id="ProtNLM"/>
    </source>
</evidence>